<dbReference type="PANTHER" id="PTHR30537:SF3">
    <property type="entry name" value="TRANSCRIPTIONAL REGULATORY PROTEIN"/>
    <property type="match status" value="1"/>
</dbReference>
<dbReference type="InterPro" id="IPR000847">
    <property type="entry name" value="LysR_HTH_N"/>
</dbReference>
<dbReference type="InterPro" id="IPR036388">
    <property type="entry name" value="WH-like_DNA-bd_sf"/>
</dbReference>
<dbReference type="Pfam" id="PF03466">
    <property type="entry name" value="LysR_substrate"/>
    <property type="match status" value="1"/>
</dbReference>
<dbReference type="InterPro" id="IPR005119">
    <property type="entry name" value="LysR_subst-bd"/>
</dbReference>
<sequence length="304" mass="33134">MQEADWDDLKYFLAVGQSGSLAGAARALHVNHSTVLRRLARLEETLGTLLFERHATGYAMTAAGEALAHRLAGVGEQIDAAQRQLSGLDSQLSGPLRVTTTDTLLGGLLMPLFAAFRAMHPRIQLQIVINNSFLSLSRREADVAIRPANAPPEYLVGRRIGRLQTAPYAARQYLEQLGLPPEPDSPRLADWSAYDWVVPDDALSHLAQARWIRDHVPEHRRAVSADSLVAMADAVRHGMGAGMLLCLLAGSDPDLVRLAPVDGGMDTDLWVLTHPDLRHSARVRAFNDFLSERLRDAAPVVGAA</sequence>
<dbReference type="SUPFAM" id="SSF46785">
    <property type="entry name" value="Winged helix' DNA-binding domain"/>
    <property type="match status" value="1"/>
</dbReference>
<evidence type="ECO:0000259" key="5">
    <source>
        <dbReference type="PROSITE" id="PS50931"/>
    </source>
</evidence>
<dbReference type="InterPro" id="IPR036390">
    <property type="entry name" value="WH_DNA-bd_sf"/>
</dbReference>
<keyword evidence="7" id="KW-1185">Reference proteome</keyword>
<proteinExistence type="inferred from homology"/>
<evidence type="ECO:0000313" key="7">
    <source>
        <dbReference type="Proteomes" id="UP000255165"/>
    </source>
</evidence>
<dbReference type="InterPro" id="IPR058163">
    <property type="entry name" value="LysR-type_TF_proteobact-type"/>
</dbReference>
<dbReference type="RefSeq" id="WP_115216511.1">
    <property type="nucleotide sequence ID" value="NZ_QKWJ01000122.1"/>
</dbReference>
<evidence type="ECO:0000256" key="4">
    <source>
        <dbReference type="ARBA" id="ARBA00023163"/>
    </source>
</evidence>
<accession>A0A370NH84</accession>
<dbReference type="GO" id="GO:0043565">
    <property type="term" value="F:sequence-specific DNA binding"/>
    <property type="evidence" value="ECO:0007669"/>
    <property type="project" value="TreeGrafter"/>
</dbReference>
<comment type="similarity">
    <text evidence="1">Belongs to the LysR transcriptional regulatory family.</text>
</comment>
<dbReference type="GO" id="GO:0006351">
    <property type="term" value="P:DNA-templated transcription"/>
    <property type="evidence" value="ECO:0007669"/>
    <property type="project" value="TreeGrafter"/>
</dbReference>
<evidence type="ECO:0000256" key="2">
    <source>
        <dbReference type="ARBA" id="ARBA00023015"/>
    </source>
</evidence>
<comment type="caution">
    <text evidence="6">The sequence shown here is derived from an EMBL/GenBank/DDBJ whole genome shotgun (WGS) entry which is preliminary data.</text>
</comment>
<dbReference type="PROSITE" id="PS50931">
    <property type="entry name" value="HTH_LYSR"/>
    <property type="match status" value="1"/>
</dbReference>
<evidence type="ECO:0000256" key="3">
    <source>
        <dbReference type="ARBA" id="ARBA00023125"/>
    </source>
</evidence>
<keyword evidence="2" id="KW-0805">Transcription regulation</keyword>
<dbReference type="GO" id="GO:0003700">
    <property type="term" value="F:DNA-binding transcription factor activity"/>
    <property type="evidence" value="ECO:0007669"/>
    <property type="project" value="InterPro"/>
</dbReference>
<gene>
    <name evidence="6" type="ORF">DN412_39505</name>
</gene>
<organism evidence="6 7">
    <name type="scientific">Cupriavidus lacunae</name>
    <dbReference type="NCBI Taxonomy" id="2666307"/>
    <lineage>
        <taxon>Bacteria</taxon>
        <taxon>Pseudomonadati</taxon>
        <taxon>Pseudomonadota</taxon>
        <taxon>Betaproteobacteria</taxon>
        <taxon>Burkholderiales</taxon>
        <taxon>Burkholderiaceae</taxon>
        <taxon>Cupriavidus</taxon>
    </lineage>
</organism>
<evidence type="ECO:0000256" key="1">
    <source>
        <dbReference type="ARBA" id="ARBA00009437"/>
    </source>
</evidence>
<name>A0A370NH84_9BURK</name>
<dbReference type="Gene3D" id="3.40.190.290">
    <property type="match status" value="1"/>
</dbReference>
<keyword evidence="4" id="KW-0804">Transcription</keyword>
<dbReference type="Proteomes" id="UP000255165">
    <property type="component" value="Unassembled WGS sequence"/>
</dbReference>
<dbReference type="Pfam" id="PF00126">
    <property type="entry name" value="HTH_1"/>
    <property type="match status" value="1"/>
</dbReference>
<keyword evidence="3" id="KW-0238">DNA-binding</keyword>
<dbReference type="PANTHER" id="PTHR30537">
    <property type="entry name" value="HTH-TYPE TRANSCRIPTIONAL REGULATOR"/>
    <property type="match status" value="1"/>
</dbReference>
<feature type="domain" description="HTH lysR-type" evidence="5">
    <location>
        <begin position="1"/>
        <end position="61"/>
    </location>
</feature>
<protein>
    <submittedName>
        <fullName evidence="6">LysR family transcriptional regulator</fullName>
    </submittedName>
</protein>
<dbReference type="EMBL" id="QKWJ01000122">
    <property type="protein sequence ID" value="RDK04982.1"/>
    <property type="molecule type" value="Genomic_DNA"/>
</dbReference>
<reference evidence="7" key="1">
    <citation type="submission" date="2018-06" db="EMBL/GenBank/DDBJ databases">
        <authorList>
            <person name="Feng T."/>
            <person name="Jeon C.O."/>
        </authorList>
    </citation>
    <scope>NUCLEOTIDE SEQUENCE [LARGE SCALE GENOMIC DNA]</scope>
    <source>
        <strain evidence="7">S23</strain>
    </source>
</reference>
<dbReference type="AlphaFoldDB" id="A0A370NH84"/>
<dbReference type="Gene3D" id="1.10.10.10">
    <property type="entry name" value="Winged helix-like DNA-binding domain superfamily/Winged helix DNA-binding domain"/>
    <property type="match status" value="1"/>
</dbReference>
<dbReference type="SUPFAM" id="SSF53850">
    <property type="entry name" value="Periplasmic binding protein-like II"/>
    <property type="match status" value="1"/>
</dbReference>
<evidence type="ECO:0000313" key="6">
    <source>
        <dbReference type="EMBL" id="RDK04982.1"/>
    </source>
</evidence>